<dbReference type="PANTHER" id="PTHR33170:SF2">
    <property type="entry name" value="OS12G0531500 PROTEIN"/>
    <property type="match status" value="1"/>
</dbReference>
<sequence>MAAARKEKSRIAREESRIRWVRSGMATPKSWQKGVWARCNETIGASLNLRGYGFRGQGFFSLKLPCTVMKQSSDYLGLIHVVSGEANGTKIEAELKHLIDNKWEWTIRQIAKRDCISTFPNKNILETFSKSKRIELALHNIVAQVSKAERV</sequence>
<proteinExistence type="predicted"/>
<dbReference type="EMBL" id="PQIB02000008">
    <property type="protein sequence ID" value="RLN05325.1"/>
    <property type="molecule type" value="Genomic_DNA"/>
</dbReference>
<accession>A0A3L6RNF9</accession>
<dbReference type="OrthoDB" id="696043at2759"/>
<name>A0A3L6RNF9_PANMI</name>
<reference evidence="2" key="1">
    <citation type="journal article" date="2019" name="Nat. Commun.">
        <title>The genome of broomcorn millet.</title>
        <authorList>
            <person name="Zou C."/>
            <person name="Miki D."/>
            <person name="Li D."/>
            <person name="Tang Q."/>
            <person name="Xiao L."/>
            <person name="Rajput S."/>
            <person name="Deng P."/>
            <person name="Jia W."/>
            <person name="Huang R."/>
            <person name="Zhang M."/>
            <person name="Sun Y."/>
            <person name="Hu J."/>
            <person name="Fu X."/>
            <person name="Schnable P.S."/>
            <person name="Li F."/>
            <person name="Zhang H."/>
            <person name="Feng B."/>
            <person name="Zhu X."/>
            <person name="Liu R."/>
            <person name="Schnable J.C."/>
            <person name="Zhu J.-K."/>
            <person name="Zhang H."/>
        </authorList>
    </citation>
    <scope>NUCLEOTIDE SEQUENCE [LARGE SCALE GENOMIC DNA]</scope>
</reference>
<evidence type="ECO:0000313" key="1">
    <source>
        <dbReference type="EMBL" id="RLN05325.1"/>
    </source>
</evidence>
<comment type="caution">
    <text evidence="1">The sequence shown here is derived from an EMBL/GenBank/DDBJ whole genome shotgun (WGS) entry which is preliminary data.</text>
</comment>
<dbReference type="PANTHER" id="PTHR33170">
    <property type="entry name" value="DUF4283 DOMAIN-CONTAINING PROTEIN-RELATED"/>
    <property type="match status" value="1"/>
</dbReference>
<protein>
    <submittedName>
        <fullName evidence="1">Uncharacterized protein</fullName>
    </submittedName>
</protein>
<keyword evidence="2" id="KW-1185">Reference proteome</keyword>
<evidence type="ECO:0000313" key="2">
    <source>
        <dbReference type="Proteomes" id="UP000275267"/>
    </source>
</evidence>
<dbReference type="AlphaFoldDB" id="A0A3L6RNF9"/>
<gene>
    <name evidence="1" type="ORF">C2845_PM13G06870</name>
</gene>
<organism evidence="1 2">
    <name type="scientific">Panicum miliaceum</name>
    <name type="common">Proso millet</name>
    <name type="synonym">Broomcorn millet</name>
    <dbReference type="NCBI Taxonomy" id="4540"/>
    <lineage>
        <taxon>Eukaryota</taxon>
        <taxon>Viridiplantae</taxon>
        <taxon>Streptophyta</taxon>
        <taxon>Embryophyta</taxon>
        <taxon>Tracheophyta</taxon>
        <taxon>Spermatophyta</taxon>
        <taxon>Magnoliopsida</taxon>
        <taxon>Liliopsida</taxon>
        <taxon>Poales</taxon>
        <taxon>Poaceae</taxon>
        <taxon>PACMAD clade</taxon>
        <taxon>Panicoideae</taxon>
        <taxon>Panicodae</taxon>
        <taxon>Paniceae</taxon>
        <taxon>Panicinae</taxon>
        <taxon>Panicum</taxon>
        <taxon>Panicum sect. Panicum</taxon>
    </lineage>
</organism>
<dbReference type="Proteomes" id="UP000275267">
    <property type="component" value="Unassembled WGS sequence"/>
</dbReference>